<dbReference type="EMBL" id="JACGWU010000004">
    <property type="protein sequence ID" value="MBA8829402.1"/>
    <property type="molecule type" value="Genomic_DNA"/>
</dbReference>
<dbReference type="GO" id="GO:1904047">
    <property type="term" value="F:S-adenosyl-L-methionine binding"/>
    <property type="evidence" value="ECO:0007669"/>
    <property type="project" value="TreeGrafter"/>
</dbReference>
<comment type="caution">
    <text evidence="4">The sequence shown here is derived from an EMBL/GenBank/DDBJ whole genome shotgun (WGS) entry which is preliminary data.</text>
</comment>
<dbReference type="Proteomes" id="UP000524237">
    <property type="component" value="Unassembled WGS sequence"/>
</dbReference>
<accession>A0A7W3JUM6</accession>
<keyword evidence="3" id="KW-0949">S-adenosyl-L-methionine</keyword>
<reference evidence="4 5" key="1">
    <citation type="submission" date="2020-07" db="EMBL/GenBank/DDBJ databases">
        <title>Sequencing the genomes of 1000 actinobacteria strains.</title>
        <authorList>
            <person name="Klenk H.-P."/>
        </authorList>
    </citation>
    <scope>NUCLEOTIDE SEQUENCE [LARGE SCALE GENOMIC DNA]</scope>
    <source>
        <strain evidence="4 5">DSM 23737</strain>
    </source>
</reference>
<dbReference type="EC" id="2.1.1.72" evidence="4"/>
<organism evidence="4 5">
    <name type="scientific">Alpinimonas psychrophila</name>
    <dbReference type="NCBI Taxonomy" id="748908"/>
    <lineage>
        <taxon>Bacteria</taxon>
        <taxon>Bacillati</taxon>
        <taxon>Actinomycetota</taxon>
        <taxon>Actinomycetes</taxon>
        <taxon>Micrococcales</taxon>
        <taxon>Microbacteriaceae</taxon>
        <taxon>Alpinimonas</taxon>
    </lineage>
</organism>
<dbReference type="PANTHER" id="PTHR30481">
    <property type="entry name" value="DNA ADENINE METHYLASE"/>
    <property type="match status" value="1"/>
</dbReference>
<dbReference type="PRINTS" id="PR00505">
    <property type="entry name" value="D12N6MTFRASE"/>
</dbReference>
<dbReference type="GO" id="GO:0009007">
    <property type="term" value="F:site-specific DNA-methyltransferase (adenine-specific) activity"/>
    <property type="evidence" value="ECO:0007669"/>
    <property type="project" value="UniProtKB-EC"/>
</dbReference>
<dbReference type="SUPFAM" id="SSF53335">
    <property type="entry name" value="S-adenosyl-L-methionine-dependent methyltransferases"/>
    <property type="match status" value="1"/>
</dbReference>
<dbReference type="InterPro" id="IPR012263">
    <property type="entry name" value="M_m6A_EcoRV"/>
</dbReference>
<dbReference type="GO" id="GO:0009307">
    <property type="term" value="P:DNA restriction-modification system"/>
    <property type="evidence" value="ECO:0007669"/>
    <property type="project" value="InterPro"/>
</dbReference>
<evidence type="ECO:0000313" key="5">
    <source>
        <dbReference type="Proteomes" id="UP000524237"/>
    </source>
</evidence>
<evidence type="ECO:0000256" key="1">
    <source>
        <dbReference type="ARBA" id="ARBA00022603"/>
    </source>
</evidence>
<dbReference type="InterPro" id="IPR012327">
    <property type="entry name" value="MeTrfase_D12"/>
</dbReference>
<dbReference type="AlphaFoldDB" id="A0A7W3JUM6"/>
<keyword evidence="5" id="KW-1185">Reference proteome</keyword>
<evidence type="ECO:0000256" key="3">
    <source>
        <dbReference type="ARBA" id="ARBA00022691"/>
    </source>
</evidence>
<dbReference type="GO" id="GO:0043565">
    <property type="term" value="F:sequence-specific DNA binding"/>
    <property type="evidence" value="ECO:0007669"/>
    <property type="project" value="TreeGrafter"/>
</dbReference>
<dbReference type="GO" id="GO:0032259">
    <property type="term" value="P:methylation"/>
    <property type="evidence" value="ECO:0007669"/>
    <property type="project" value="UniProtKB-KW"/>
</dbReference>
<protein>
    <submittedName>
        <fullName evidence="4">DNA adenine methylase</fullName>
        <ecNumber evidence="4">2.1.1.72</ecNumber>
    </submittedName>
</protein>
<dbReference type="GO" id="GO:0006298">
    <property type="term" value="P:mismatch repair"/>
    <property type="evidence" value="ECO:0007669"/>
    <property type="project" value="TreeGrafter"/>
</dbReference>
<dbReference type="InterPro" id="IPR029063">
    <property type="entry name" value="SAM-dependent_MTases_sf"/>
</dbReference>
<proteinExistence type="predicted"/>
<gene>
    <name evidence="4" type="ORF">FB555_001507</name>
</gene>
<dbReference type="Pfam" id="PF02086">
    <property type="entry name" value="MethyltransfD12"/>
    <property type="match status" value="1"/>
</dbReference>
<evidence type="ECO:0000313" key="4">
    <source>
        <dbReference type="EMBL" id="MBA8829402.1"/>
    </source>
</evidence>
<dbReference type="PIRSF" id="PIRSF000398">
    <property type="entry name" value="M_m6A_EcoRV"/>
    <property type="match status" value="1"/>
</dbReference>
<name>A0A7W3JUM6_9MICO</name>
<dbReference type="PANTHER" id="PTHR30481:SF2">
    <property type="entry name" value="SITE-SPECIFIC DNA-METHYLTRANSFERASE (ADENINE-SPECIFIC)"/>
    <property type="match status" value="1"/>
</dbReference>
<keyword evidence="2 4" id="KW-0808">Transferase</keyword>
<evidence type="ECO:0000256" key="2">
    <source>
        <dbReference type="ARBA" id="ARBA00022679"/>
    </source>
</evidence>
<keyword evidence="1 4" id="KW-0489">Methyltransferase</keyword>
<sequence length="317" mass="35337">MMETPSPLRYPGGKTALTPFLAELISAQSMPRLTAYAEPYAGGAGAALSLLRRGVVEQIFINDLDPRVATFWSHAVASTADLIAKTLSTPVSIDTWHAQRAIYLDPSAEGSLDLAYAVLFLNRTNRSGILNARPIGGLNQDGNWKIDARFSVPRIVEKLVEVGRLADRISVSQLEALDFLAGLDRESTFTYLDPPYIKHGPGLYMNSLKWADHMELAKYLRDGPRSWLLSYDHDPRVPEVLYRGLRCAEFAIKHTASSQQRVGDEYALFSPGLRVKSLSKLGSRGGEWVRSRSRLEEFLDLERLVSHQREVTQQLPA</sequence>
<dbReference type="Gene3D" id="3.40.50.150">
    <property type="entry name" value="Vaccinia Virus protein VP39"/>
    <property type="match status" value="2"/>
</dbReference>